<evidence type="ECO:0000256" key="2">
    <source>
        <dbReference type="SAM" id="Phobius"/>
    </source>
</evidence>
<keyword evidence="4" id="KW-1185">Reference proteome</keyword>
<dbReference type="RefSeq" id="WP_092693714.1">
    <property type="nucleotide sequence ID" value="NZ_FNBK01000011.1"/>
</dbReference>
<evidence type="ECO:0000313" key="3">
    <source>
        <dbReference type="EMBL" id="SDF92411.1"/>
    </source>
</evidence>
<dbReference type="AlphaFoldDB" id="A0A1G7Q1P3"/>
<feature type="transmembrane region" description="Helical" evidence="2">
    <location>
        <begin position="69"/>
        <end position="90"/>
    </location>
</feature>
<dbReference type="Proteomes" id="UP000199076">
    <property type="component" value="Unassembled WGS sequence"/>
</dbReference>
<keyword evidence="2" id="KW-0472">Membrane</keyword>
<evidence type="ECO:0000256" key="1">
    <source>
        <dbReference type="SAM" id="MobiDB-lite"/>
    </source>
</evidence>
<feature type="transmembrane region" description="Helical" evidence="2">
    <location>
        <begin position="125"/>
        <end position="143"/>
    </location>
</feature>
<accession>A0A1G7Q1P3</accession>
<dbReference type="STRING" id="660518.SAMN05216218_111123"/>
<reference evidence="4" key="1">
    <citation type="submission" date="2016-10" db="EMBL/GenBank/DDBJ databases">
        <authorList>
            <person name="Varghese N."/>
            <person name="Submissions S."/>
        </authorList>
    </citation>
    <scope>NUCLEOTIDE SEQUENCE [LARGE SCALE GENOMIC DNA]</scope>
    <source>
        <strain evidence="4">IBRC-M 10760</strain>
    </source>
</reference>
<gene>
    <name evidence="3" type="ORF">SAMN05216218_111123</name>
</gene>
<feature type="transmembrane region" description="Helical" evidence="2">
    <location>
        <begin position="38"/>
        <end position="57"/>
    </location>
</feature>
<feature type="region of interest" description="Disordered" evidence="1">
    <location>
        <begin position="392"/>
        <end position="415"/>
    </location>
</feature>
<evidence type="ECO:0000313" key="4">
    <source>
        <dbReference type="Proteomes" id="UP000199076"/>
    </source>
</evidence>
<dbReference type="EMBL" id="FNBK01000011">
    <property type="protein sequence ID" value="SDF92411.1"/>
    <property type="molecule type" value="Genomic_DNA"/>
</dbReference>
<proteinExistence type="predicted"/>
<keyword evidence="2" id="KW-0812">Transmembrane</keyword>
<dbReference type="OrthoDB" id="237910at2157"/>
<name>A0A1G7Q1P3_9EURY</name>
<feature type="region of interest" description="Disordered" evidence="1">
    <location>
        <begin position="1"/>
        <end position="30"/>
    </location>
</feature>
<protein>
    <submittedName>
        <fullName evidence="3">Uncharacterized protein</fullName>
    </submittedName>
</protein>
<organism evidence="3 4">
    <name type="scientific">Halorientalis regularis</name>
    <dbReference type="NCBI Taxonomy" id="660518"/>
    <lineage>
        <taxon>Archaea</taxon>
        <taxon>Methanobacteriati</taxon>
        <taxon>Methanobacteriota</taxon>
        <taxon>Stenosarchaea group</taxon>
        <taxon>Halobacteria</taxon>
        <taxon>Halobacteriales</taxon>
        <taxon>Haloarculaceae</taxon>
        <taxon>Halorientalis</taxon>
    </lineage>
</organism>
<feature type="compositionally biased region" description="Low complexity" evidence="1">
    <location>
        <begin position="9"/>
        <end position="19"/>
    </location>
</feature>
<keyword evidence="2" id="KW-1133">Transmembrane helix</keyword>
<feature type="transmembrane region" description="Helical" evidence="2">
    <location>
        <begin position="155"/>
        <end position="177"/>
    </location>
</feature>
<feature type="transmembrane region" description="Helical" evidence="2">
    <location>
        <begin position="97"/>
        <end position="119"/>
    </location>
</feature>
<sequence length="415" mass="43897">MARDDTTDDGAATDSDPSSGRPDGPRARLDRWTATRPTLGATLLALGSTVLGWRVLAQLSTVPMGRITPVGFAGATAPFVGIVLGLFVLARPEKARLAGGAGFGLVGFTFAGLLLSGVPFAHPELVFTGFVIGGIGAVICLAWDRDSTVRIERGLVFRAGRAALVCGLVLALAFTAAPAVSGDTFPAQSDTLDGFVVSQSSLDAGMYSYQTDCDTDPGFAIGGEDCLDITVDSTSQETIDRVARQQLDSTSVADVEINDFLIYENLFTDLRGGRNVYFELTASQAVASSETDNGRAIDVYVSEFRSEKLTARLDLIEFPGTPGIPADNIAYWTCTPHNDRGFGTINDIRLGLDTNPRLTSGRDVSLLAHQLGSSETVLTDFKLKIGAELGNKSGVREPIPADDGPTEPRNPDKCL</sequence>